<evidence type="ECO:0000313" key="1">
    <source>
        <dbReference type="EMBL" id="AFC26165.1"/>
    </source>
</evidence>
<dbReference type="Proteomes" id="UP000007519">
    <property type="component" value="Chromosome"/>
</dbReference>
<organism evidence="1 2">
    <name type="scientific">Saprospira grandis (strain Lewin)</name>
    <dbReference type="NCBI Taxonomy" id="984262"/>
    <lineage>
        <taxon>Bacteria</taxon>
        <taxon>Pseudomonadati</taxon>
        <taxon>Bacteroidota</taxon>
        <taxon>Saprospiria</taxon>
        <taxon>Saprospirales</taxon>
        <taxon>Saprospiraceae</taxon>
        <taxon>Saprospira</taxon>
    </lineage>
</organism>
<sequence length="68" mass="7906">MNLTSRPSFDKNFRLVKAFRRFSFRFLFPIIFIGTPRAKALGYRICHPLEGGDFLFSQPLVLLAKQVD</sequence>
<evidence type="ECO:0000313" key="2">
    <source>
        <dbReference type="Proteomes" id="UP000007519"/>
    </source>
</evidence>
<dbReference type="KEGG" id="sgn:SGRA_3440"/>
<dbReference type="HOGENOM" id="CLU_2791578_0_0_10"/>
<dbReference type="EMBL" id="CP002831">
    <property type="protein sequence ID" value="AFC26165.1"/>
    <property type="molecule type" value="Genomic_DNA"/>
</dbReference>
<gene>
    <name evidence="1" type="ordered locus">SGRA_3440</name>
</gene>
<protein>
    <submittedName>
        <fullName evidence="1">Uncharacterized protein</fullName>
    </submittedName>
</protein>
<name>H6L1T7_SAPGL</name>
<proteinExistence type="predicted"/>
<accession>H6L1T7</accession>
<dbReference type="AlphaFoldDB" id="H6L1T7"/>
<reference evidence="1 2" key="1">
    <citation type="journal article" date="2012" name="Stand. Genomic Sci.">
        <title>Complete genome sequencing and analysis of Saprospira grandis str. Lewin, a predatory marine bacterium.</title>
        <authorList>
            <person name="Saw J.H."/>
            <person name="Yuryev A."/>
            <person name="Kanbe M."/>
            <person name="Hou S."/>
            <person name="Young A.G."/>
            <person name="Aizawa S."/>
            <person name="Alam M."/>
        </authorList>
    </citation>
    <scope>NUCLEOTIDE SEQUENCE [LARGE SCALE GENOMIC DNA]</scope>
    <source>
        <strain evidence="1 2">Lewin</strain>
    </source>
</reference>
<keyword evidence="2" id="KW-1185">Reference proteome</keyword>